<reference evidence="3" key="1">
    <citation type="journal article" date="2019" name="Int. J. Syst. Evol. Microbiol.">
        <title>The Global Catalogue of Microorganisms (GCM) 10K type strain sequencing project: providing services to taxonomists for standard genome sequencing and annotation.</title>
        <authorList>
            <consortium name="The Broad Institute Genomics Platform"/>
            <consortium name="The Broad Institute Genome Sequencing Center for Infectious Disease"/>
            <person name="Wu L."/>
            <person name="Ma J."/>
        </authorList>
    </citation>
    <scope>NUCLEOTIDE SEQUENCE [LARGE SCALE GENOMIC DNA]</scope>
    <source>
        <strain evidence="3">JCM 17938</strain>
    </source>
</reference>
<sequence>MDVARGTRVTPGAPTAPARMLASFTAAAGDGVRGVAIRTGSMAVAAVLAALVHRAHDPGILCPLRRFTGVPCPLCGGTTVFMELGAAHPVRAVLANPFALAGAIGLATAPLGIGRRWWTIEPRARTALLGVVLGLSWLWQLARFGLLQW</sequence>
<protein>
    <recommendedName>
        <fullName evidence="4">DUF2752 domain-containing protein</fullName>
    </recommendedName>
</protein>
<name>A0ABP8TVQ5_9ACTN</name>
<evidence type="ECO:0000256" key="1">
    <source>
        <dbReference type="SAM" id="Phobius"/>
    </source>
</evidence>
<comment type="caution">
    <text evidence="2">The sequence shown here is derived from an EMBL/GenBank/DDBJ whole genome shotgun (WGS) entry which is preliminary data.</text>
</comment>
<dbReference type="InterPro" id="IPR021215">
    <property type="entry name" value="DUF2752"/>
</dbReference>
<evidence type="ECO:0008006" key="4">
    <source>
        <dbReference type="Google" id="ProtNLM"/>
    </source>
</evidence>
<keyword evidence="1" id="KW-0812">Transmembrane</keyword>
<accession>A0ABP8TVQ5</accession>
<dbReference type="Proteomes" id="UP001500212">
    <property type="component" value="Unassembled WGS sequence"/>
</dbReference>
<feature type="transmembrane region" description="Helical" evidence="1">
    <location>
        <begin position="126"/>
        <end position="146"/>
    </location>
</feature>
<proteinExistence type="predicted"/>
<evidence type="ECO:0000313" key="3">
    <source>
        <dbReference type="Proteomes" id="UP001500212"/>
    </source>
</evidence>
<keyword evidence="3" id="KW-1185">Reference proteome</keyword>
<dbReference type="EMBL" id="BAABHJ010000040">
    <property type="protein sequence ID" value="GAA4617696.1"/>
    <property type="molecule type" value="Genomic_DNA"/>
</dbReference>
<feature type="transmembrane region" description="Helical" evidence="1">
    <location>
        <begin position="92"/>
        <end position="114"/>
    </location>
</feature>
<organism evidence="2 3">
    <name type="scientific">Actinoallomurus liliacearum</name>
    <dbReference type="NCBI Taxonomy" id="1080073"/>
    <lineage>
        <taxon>Bacteria</taxon>
        <taxon>Bacillati</taxon>
        <taxon>Actinomycetota</taxon>
        <taxon>Actinomycetes</taxon>
        <taxon>Streptosporangiales</taxon>
        <taxon>Thermomonosporaceae</taxon>
        <taxon>Actinoallomurus</taxon>
    </lineage>
</organism>
<keyword evidence="1" id="KW-1133">Transmembrane helix</keyword>
<keyword evidence="1" id="KW-0472">Membrane</keyword>
<dbReference type="Pfam" id="PF10825">
    <property type="entry name" value="DUF2752"/>
    <property type="match status" value="1"/>
</dbReference>
<evidence type="ECO:0000313" key="2">
    <source>
        <dbReference type="EMBL" id="GAA4617696.1"/>
    </source>
</evidence>
<gene>
    <name evidence="2" type="ORF">GCM10023195_79130</name>
</gene>